<dbReference type="AlphaFoldDB" id="A0A194AIZ3"/>
<dbReference type="SUPFAM" id="SSF117991">
    <property type="entry name" value="YbeD/HP0495-like"/>
    <property type="match status" value="1"/>
</dbReference>
<dbReference type="Gene3D" id="3.30.70.260">
    <property type="match status" value="1"/>
</dbReference>
<dbReference type="OrthoDB" id="5616097at2"/>
<dbReference type="RefSeq" id="WP_069858454.1">
    <property type="nucleotide sequence ID" value="NZ_BDFE01000015.1"/>
</dbReference>
<dbReference type="EMBL" id="BDFE01000015">
    <property type="protein sequence ID" value="GAU08714.1"/>
    <property type="molecule type" value="Genomic_DNA"/>
</dbReference>
<accession>A0A194AIZ3</accession>
<gene>
    <name evidence="1" type="ORF">DPF_1430</name>
</gene>
<evidence type="ECO:0000313" key="1">
    <source>
        <dbReference type="EMBL" id="GAU08714.1"/>
    </source>
</evidence>
<reference evidence="2" key="1">
    <citation type="submission" date="2016-06" db="EMBL/GenBank/DDBJ databases">
        <title>Draft genome sequence of Desulfoplanes formicivorans strain Pf12B.</title>
        <authorList>
            <person name="Watanabe M."/>
            <person name="Kojima H."/>
            <person name="Fukui M."/>
        </authorList>
    </citation>
    <scope>NUCLEOTIDE SEQUENCE [LARGE SCALE GENOMIC DNA]</scope>
    <source>
        <strain evidence="2">Pf12B</strain>
    </source>
</reference>
<proteinExistence type="predicted"/>
<dbReference type="Pfam" id="PF04359">
    <property type="entry name" value="DUF493"/>
    <property type="match status" value="1"/>
</dbReference>
<dbReference type="STRING" id="1592317.DPF_1430"/>
<comment type="caution">
    <text evidence="1">The sequence shown here is derived from an EMBL/GenBank/DDBJ whole genome shotgun (WGS) entry which is preliminary data.</text>
</comment>
<organism evidence="1 2">
    <name type="scientific">Desulfoplanes formicivorans</name>
    <dbReference type="NCBI Taxonomy" id="1592317"/>
    <lineage>
        <taxon>Bacteria</taxon>
        <taxon>Pseudomonadati</taxon>
        <taxon>Thermodesulfobacteriota</taxon>
        <taxon>Desulfovibrionia</taxon>
        <taxon>Desulfovibrionales</taxon>
        <taxon>Desulfoplanaceae</taxon>
        <taxon>Desulfoplanes</taxon>
    </lineage>
</organism>
<evidence type="ECO:0000313" key="2">
    <source>
        <dbReference type="Proteomes" id="UP000095200"/>
    </source>
</evidence>
<dbReference type="InterPro" id="IPR007454">
    <property type="entry name" value="UPF0250_YbeD-like"/>
</dbReference>
<name>A0A194AIZ3_9BACT</name>
<sequence>MTTDYTTLAQRLDQAHEWPCCYTFKFIVPKARQEEVVCLFGPEAFIGKTASRTGKYMSITVETGMESSAQVIDVYKRAATIQGIVML</sequence>
<protein>
    <recommendedName>
        <fullName evidence="3">DUF493 domain-containing protein</fullName>
    </recommendedName>
</protein>
<keyword evidence="2" id="KW-1185">Reference proteome</keyword>
<dbReference type="Proteomes" id="UP000095200">
    <property type="component" value="Unassembled WGS sequence"/>
</dbReference>
<dbReference type="InterPro" id="IPR027471">
    <property type="entry name" value="YbeD-like_sf"/>
</dbReference>
<evidence type="ECO:0008006" key="3">
    <source>
        <dbReference type="Google" id="ProtNLM"/>
    </source>
</evidence>